<gene>
    <name evidence="2" type="ordered locus">OB1943</name>
</gene>
<dbReference type="STRING" id="221109.gene:10734189"/>
<proteinExistence type="predicted"/>
<feature type="transmembrane region" description="Helical" evidence="1">
    <location>
        <begin position="12"/>
        <end position="32"/>
    </location>
</feature>
<feature type="transmembrane region" description="Helical" evidence="1">
    <location>
        <begin position="115"/>
        <end position="136"/>
    </location>
</feature>
<keyword evidence="1" id="KW-1133">Transmembrane helix</keyword>
<dbReference type="AlphaFoldDB" id="Q8EPY7"/>
<feature type="transmembrane region" description="Helical" evidence="1">
    <location>
        <begin position="63"/>
        <end position="81"/>
    </location>
</feature>
<name>Q8EPY7_OCEIH</name>
<dbReference type="RefSeq" id="WP_011066340.1">
    <property type="nucleotide sequence ID" value="NC_004193.1"/>
</dbReference>
<accession>Q8EPY7</accession>
<keyword evidence="1" id="KW-0472">Membrane</keyword>
<reference evidence="2 3" key="2">
    <citation type="journal article" date="2002" name="Nucleic Acids Res.">
        <title>Genome sequence of Oceanobacillus iheyensis isolated from the Iheya Ridge and its unexpected adaptive capabilities to extreme environments.</title>
        <authorList>
            <person name="Takami H."/>
            <person name="Takaki Y."/>
            <person name="Uchiyama I."/>
        </authorList>
    </citation>
    <scope>NUCLEOTIDE SEQUENCE [LARGE SCALE GENOMIC DNA]</scope>
    <source>
        <strain evidence="3">DSM 14371 / CIP 107618 / JCM 11309 / KCTC 3954 / HTE831</strain>
    </source>
</reference>
<dbReference type="HOGENOM" id="CLU_1863134_0_0_9"/>
<keyword evidence="1" id="KW-0812">Transmembrane</keyword>
<evidence type="ECO:0000313" key="3">
    <source>
        <dbReference type="Proteomes" id="UP000000822"/>
    </source>
</evidence>
<reference evidence="2 3" key="1">
    <citation type="journal article" date="2001" name="FEMS Microbiol. Lett.">
        <title>Oceanobacillus iheyensis gen. nov., sp. nov., a deep-sea extremely halotolerant and alkaliphilic species isolated from a depth of 1050 m on the Iheya Ridge.</title>
        <authorList>
            <person name="Lu J."/>
            <person name="Nogi Y."/>
            <person name="Takami H."/>
        </authorList>
    </citation>
    <scope>NUCLEOTIDE SEQUENCE [LARGE SCALE GENOMIC DNA]</scope>
    <source>
        <strain evidence="3">DSM 14371 / CIP 107618 / JCM 11309 / KCTC 3954 / HTE831</strain>
    </source>
</reference>
<keyword evidence="3" id="KW-1185">Reference proteome</keyword>
<organism evidence="2 3">
    <name type="scientific">Oceanobacillus iheyensis (strain DSM 14371 / CIP 107618 / JCM 11309 / KCTC 3954 / HTE831)</name>
    <dbReference type="NCBI Taxonomy" id="221109"/>
    <lineage>
        <taxon>Bacteria</taxon>
        <taxon>Bacillati</taxon>
        <taxon>Bacillota</taxon>
        <taxon>Bacilli</taxon>
        <taxon>Bacillales</taxon>
        <taxon>Bacillaceae</taxon>
        <taxon>Oceanobacillus</taxon>
    </lineage>
</organism>
<evidence type="ECO:0000256" key="1">
    <source>
        <dbReference type="SAM" id="Phobius"/>
    </source>
</evidence>
<feature type="transmembrane region" description="Helical" evidence="1">
    <location>
        <begin position="87"/>
        <end position="108"/>
    </location>
</feature>
<evidence type="ECO:0000313" key="2">
    <source>
        <dbReference type="EMBL" id="BAC13899.1"/>
    </source>
</evidence>
<sequence length="137" mass="15981">MTEVNPKKQRIAFVYFALILVMLVVVSMLFTFYSHTSLQFLLLTIGFVFSGIGIIFFRPNQQLISFIGWISLLLFLLQLSILLSQQYFNALVVIIVVSFQFLLWYILGYIRKDRILRIVGLIALITMLIYVVFLNFL</sequence>
<dbReference type="Proteomes" id="UP000000822">
    <property type="component" value="Chromosome"/>
</dbReference>
<protein>
    <submittedName>
        <fullName evidence="2">Uncharacterized protein</fullName>
    </submittedName>
</protein>
<dbReference type="KEGG" id="oih:OB1943"/>
<feature type="transmembrane region" description="Helical" evidence="1">
    <location>
        <begin position="38"/>
        <end position="56"/>
    </location>
</feature>
<dbReference type="EMBL" id="BA000028">
    <property type="protein sequence ID" value="BAC13899.1"/>
    <property type="molecule type" value="Genomic_DNA"/>
</dbReference>